<keyword evidence="5 6" id="KW-0687">Ribonucleoprotein</keyword>
<dbReference type="InterPro" id="IPR036164">
    <property type="entry name" value="bL21-like_sf"/>
</dbReference>
<dbReference type="GO" id="GO:0005840">
    <property type="term" value="C:ribosome"/>
    <property type="evidence" value="ECO:0007669"/>
    <property type="project" value="UniProtKB-KW"/>
</dbReference>
<keyword evidence="3 6" id="KW-0694">RNA-binding</keyword>
<proteinExistence type="inferred from homology"/>
<comment type="similarity">
    <text evidence="1 6 7">Belongs to the bacterial ribosomal protein bL21 family.</text>
</comment>
<dbReference type="SUPFAM" id="SSF141091">
    <property type="entry name" value="L21p-like"/>
    <property type="match status" value="1"/>
</dbReference>
<evidence type="ECO:0000313" key="8">
    <source>
        <dbReference type="EMBL" id="MBC8590815.1"/>
    </source>
</evidence>
<organism evidence="8 9">
    <name type="scientific">Wansuia hejianensis</name>
    <dbReference type="NCBI Taxonomy" id="2763667"/>
    <lineage>
        <taxon>Bacteria</taxon>
        <taxon>Bacillati</taxon>
        <taxon>Bacillota</taxon>
        <taxon>Clostridia</taxon>
        <taxon>Lachnospirales</taxon>
        <taxon>Lachnospiraceae</taxon>
        <taxon>Wansuia</taxon>
    </lineage>
</organism>
<keyword evidence="9" id="KW-1185">Reference proteome</keyword>
<dbReference type="HAMAP" id="MF_01363">
    <property type="entry name" value="Ribosomal_bL21"/>
    <property type="match status" value="1"/>
</dbReference>
<comment type="subunit">
    <text evidence="6">Part of the 50S ribosomal subunit. Contacts protein L20.</text>
</comment>
<dbReference type="NCBIfam" id="TIGR00061">
    <property type="entry name" value="L21"/>
    <property type="match status" value="1"/>
</dbReference>
<evidence type="ECO:0000256" key="7">
    <source>
        <dbReference type="RuleBase" id="RU000562"/>
    </source>
</evidence>
<evidence type="ECO:0000256" key="1">
    <source>
        <dbReference type="ARBA" id="ARBA00008563"/>
    </source>
</evidence>
<dbReference type="AlphaFoldDB" id="A0A926F2M2"/>
<protein>
    <recommendedName>
        <fullName evidence="6">Large ribosomal subunit protein bL21</fullName>
    </recommendedName>
</protein>
<comment type="function">
    <text evidence="6 7">This protein binds to 23S rRNA in the presence of protein L20.</text>
</comment>
<name>A0A926F2M2_9FIRM</name>
<evidence type="ECO:0000313" key="9">
    <source>
        <dbReference type="Proteomes" id="UP000601522"/>
    </source>
</evidence>
<reference evidence="8 9" key="1">
    <citation type="submission" date="2020-08" db="EMBL/GenBank/DDBJ databases">
        <title>Genome public.</title>
        <authorList>
            <person name="Liu C."/>
            <person name="Sun Q."/>
        </authorList>
    </citation>
    <scope>NUCLEOTIDE SEQUENCE [LARGE SCALE GENOMIC DNA]</scope>
    <source>
        <strain evidence="8 9">NSJ-26</strain>
    </source>
</reference>
<dbReference type="GO" id="GO:1990904">
    <property type="term" value="C:ribonucleoprotein complex"/>
    <property type="evidence" value="ECO:0007669"/>
    <property type="project" value="UniProtKB-KW"/>
</dbReference>
<dbReference type="InterPro" id="IPR028909">
    <property type="entry name" value="bL21-like"/>
</dbReference>
<dbReference type="RefSeq" id="WP_249323649.1">
    <property type="nucleotide sequence ID" value="NZ_JACRTK010000002.1"/>
</dbReference>
<dbReference type="GO" id="GO:0006412">
    <property type="term" value="P:translation"/>
    <property type="evidence" value="ECO:0007669"/>
    <property type="project" value="UniProtKB-UniRule"/>
</dbReference>
<dbReference type="PROSITE" id="PS01169">
    <property type="entry name" value="RIBOSOMAL_L21"/>
    <property type="match status" value="1"/>
</dbReference>
<evidence type="ECO:0000256" key="4">
    <source>
        <dbReference type="ARBA" id="ARBA00022980"/>
    </source>
</evidence>
<evidence type="ECO:0000256" key="3">
    <source>
        <dbReference type="ARBA" id="ARBA00022884"/>
    </source>
</evidence>
<dbReference type="InterPro" id="IPR001787">
    <property type="entry name" value="Ribosomal_bL21"/>
</dbReference>
<dbReference type="InterPro" id="IPR018258">
    <property type="entry name" value="Ribosomal_bL21_CS"/>
</dbReference>
<dbReference type="GO" id="GO:0005737">
    <property type="term" value="C:cytoplasm"/>
    <property type="evidence" value="ECO:0007669"/>
    <property type="project" value="UniProtKB-ARBA"/>
</dbReference>
<dbReference type="PANTHER" id="PTHR21349">
    <property type="entry name" value="50S RIBOSOMAL PROTEIN L21"/>
    <property type="match status" value="1"/>
</dbReference>
<evidence type="ECO:0000256" key="2">
    <source>
        <dbReference type="ARBA" id="ARBA00022730"/>
    </source>
</evidence>
<evidence type="ECO:0000256" key="5">
    <source>
        <dbReference type="ARBA" id="ARBA00023274"/>
    </source>
</evidence>
<comment type="caution">
    <text evidence="8">The sequence shown here is derived from an EMBL/GenBank/DDBJ whole genome shotgun (WGS) entry which is preliminary data.</text>
</comment>
<dbReference type="GO" id="GO:0019843">
    <property type="term" value="F:rRNA binding"/>
    <property type="evidence" value="ECO:0007669"/>
    <property type="project" value="UniProtKB-UniRule"/>
</dbReference>
<evidence type="ECO:0000256" key="6">
    <source>
        <dbReference type="HAMAP-Rule" id="MF_01363"/>
    </source>
</evidence>
<dbReference type="Proteomes" id="UP000601522">
    <property type="component" value="Unassembled WGS sequence"/>
</dbReference>
<accession>A0A926F2M2</accession>
<dbReference type="Pfam" id="PF00829">
    <property type="entry name" value="Ribosomal_L21p"/>
    <property type="match status" value="1"/>
</dbReference>
<dbReference type="PANTHER" id="PTHR21349:SF0">
    <property type="entry name" value="LARGE RIBOSOMAL SUBUNIT PROTEIN BL21M"/>
    <property type="match status" value="1"/>
</dbReference>
<keyword evidence="2 6" id="KW-0699">rRNA-binding</keyword>
<sequence length="103" mass="11589">MYAVIETGGKQYRVEEGDVLFVEKLDAQEGDVVNFDKVLIVSKDGELVAGKPYVEGAKVEGNVLEQGKSKKVVVFKYKAKKNYRKKQGHRQPYTKVKIEKIVG</sequence>
<dbReference type="EMBL" id="JACRTK010000002">
    <property type="protein sequence ID" value="MBC8590815.1"/>
    <property type="molecule type" value="Genomic_DNA"/>
</dbReference>
<keyword evidence="4 6" id="KW-0689">Ribosomal protein</keyword>
<dbReference type="GO" id="GO:0003735">
    <property type="term" value="F:structural constituent of ribosome"/>
    <property type="evidence" value="ECO:0007669"/>
    <property type="project" value="InterPro"/>
</dbReference>
<gene>
    <name evidence="6 8" type="primary">rplU</name>
    <name evidence="8" type="ORF">H8689_06670</name>
</gene>